<organism evidence="2 3">
    <name type="scientific">Aldrovandia affinis</name>
    <dbReference type="NCBI Taxonomy" id="143900"/>
    <lineage>
        <taxon>Eukaryota</taxon>
        <taxon>Metazoa</taxon>
        <taxon>Chordata</taxon>
        <taxon>Craniata</taxon>
        <taxon>Vertebrata</taxon>
        <taxon>Euteleostomi</taxon>
        <taxon>Actinopterygii</taxon>
        <taxon>Neopterygii</taxon>
        <taxon>Teleostei</taxon>
        <taxon>Notacanthiformes</taxon>
        <taxon>Halosauridae</taxon>
        <taxon>Aldrovandia</taxon>
    </lineage>
</organism>
<evidence type="ECO:0000256" key="1">
    <source>
        <dbReference type="SAM" id="MobiDB-lite"/>
    </source>
</evidence>
<dbReference type="InterPro" id="IPR027921">
    <property type="entry name" value="NOPCHAP1"/>
</dbReference>
<proteinExistence type="predicted"/>
<dbReference type="AlphaFoldDB" id="A0AAD7W8N1"/>
<evidence type="ECO:0000313" key="2">
    <source>
        <dbReference type="EMBL" id="KAJ8386969.1"/>
    </source>
</evidence>
<feature type="region of interest" description="Disordered" evidence="1">
    <location>
        <begin position="1"/>
        <end position="59"/>
    </location>
</feature>
<dbReference type="GO" id="GO:0062064">
    <property type="term" value="F:box C/D methylation guide snoRNP complex binding"/>
    <property type="evidence" value="ECO:0007669"/>
    <property type="project" value="TreeGrafter"/>
</dbReference>
<dbReference type="Proteomes" id="UP001221898">
    <property type="component" value="Unassembled WGS sequence"/>
</dbReference>
<keyword evidence="3" id="KW-1185">Reference proteome</keyword>
<feature type="region of interest" description="Disordered" evidence="1">
    <location>
        <begin position="113"/>
        <end position="162"/>
    </location>
</feature>
<sequence>MTRVDSVDQSRMEQEPNQKRTSSRDLLSCGNGGGLHDKLLLKSKAPNSGGSFQTTKVPRSSVLDRLHSFLPQMAQANEKLREQIESSPAGHFDIECVDGSEKVIEMDVALVELEDSDSDSDTDGEPPSDSSSDDEVTEDTLKLPGDRKKGKPNIEVLDRDNA</sequence>
<dbReference type="PANTHER" id="PTHR28674:SF1">
    <property type="entry name" value="NOP PROTEIN CHAPERONE 1"/>
    <property type="match status" value="1"/>
</dbReference>
<dbReference type="GO" id="GO:0000492">
    <property type="term" value="P:box C/D snoRNP assembly"/>
    <property type="evidence" value="ECO:0007669"/>
    <property type="project" value="InterPro"/>
</dbReference>
<name>A0AAD7W8N1_9TELE</name>
<protein>
    <submittedName>
        <fullName evidence="2">Uncharacterized protein</fullName>
    </submittedName>
</protein>
<dbReference type="Pfam" id="PF15370">
    <property type="entry name" value="NOPCHAP1"/>
    <property type="match status" value="1"/>
</dbReference>
<gene>
    <name evidence="2" type="ORF">AAFF_G00161460</name>
</gene>
<reference evidence="2" key="1">
    <citation type="journal article" date="2023" name="Science">
        <title>Genome structures resolve the early diversification of teleost fishes.</title>
        <authorList>
            <person name="Parey E."/>
            <person name="Louis A."/>
            <person name="Montfort J."/>
            <person name="Bouchez O."/>
            <person name="Roques C."/>
            <person name="Iampietro C."/>
            <person name="Lluch J."/>
            <person name="Castinel A."/>
            <person name="Donnadieu C."/>
            <person name="Desvignes T."/>
            <person name="Floi Bucao C."/>
            <person name="Jouanno E."/>
            <person name="Wen M."/>
            <person name="Mejri S."/>
            <person name="Dirks R."/>
            <person name="Jansen H."/>
            <person name="Henkel C."/>
            <person name="Chen W.J."/>
            <person name="Zahm M."/>
            <person name="Cabau C."/>
            <person name="Klopp C."/>
            <person name="Thompson A.W."/>
            <person name="Robinson-Rechavi M."/>
            <person name="Braasch I."/>
            <person name="Lecointre G."/>
            <person name="Bobe J."/>
            <person name="Postlethwait J.H."/>
            <person name="Berthelot C."/>
            <person name="Roest Crollius H."/>
            <person name="Guiguen Y."/>
        </authorList>
    </citation>
    <scope>NUCLEOTIDE SEQUENCE</scope>
    <source>
        <strain evidence="2">NC1722</strain>
    </source>
</reference>
<dbReference type="EMBL" id="JAINUG010000219">
    <property type="protein sequence ID" value="KAJ8386969.1"/>
    <property type="molecule type" value="Genomic_DNA"/>
</dbReference>
<dbReference type="PANTHER" id="PTHR28674">
    <property type="entry name" value="SIMILAR TO DNA SEGMENT, CHR 10, WAYNE STATE UNIVERSITY 102,-EXPRESSED"/>
    <property type="match status" value="1"/>
</dbReference>
<accession>A0AAD7W8N1</accession>
<feature type="compositionally biased region" description="Basic and acidic residues" evidence="1">
    <location>
        <begin position="1"/>
        <end position="18"/>
    </location>
</feature>
<feature type="compositionally biased region" description="Polar residues" evidence="1">
    <location>
        <begin position="45"/>
        <end position="58"/>
    </location>
</feature>
<comment type="caution">
    <text evidence="2">The sequence shown here is derived from an EMBL/GenBank/DDBJ whole genome shotgun (WGS) entry which is preliminary data.</text>
</comment>
<feature type="compositionally biased region" description="Acidic residues" evidence="1">
    <location>
        <begin position="113"/>
        <end position="138"/>
    </location>
</feature>
<evidence type="ECO:0000313" key="3">
    <source>
        <dbReference type="Proteomes" id="UP001221898"/>
    </source>
</evidence>